<dbReference type="PANTHER" id="PTHR46268:SF6">
    <property type="entry name" value="UNIVERSAL STRESS PROTEIN UP12"/>
    <property type="match status" value="1"/>
</dbReference>
<gene>
    <name evidence="4" type="ORF">AN619_16870</name>
</gene>
<dbReference type="GO" id="GO:0005737">
    <property type="term" value="C:cytoplasm"/>
    <property type="evidence" value="ECO:0007669"/>
    <property type="project" value="UniProtKB-SubCell"/>
</dbReference>
<dbReference type="CDD" id="cd00293">
    <property type="entry name" value="USP-like"/>
    <property type="match status" value="1"/>
</dbReference>
<dbReference type="InterPro" id="IPR006015">
    <property type="entry name" value="Universal_stress_UspA"/>
</dbReference>
<reference evidence="4 5" key="1">
    <citation type="submission" date="2015-12" db="EMBL/GenBank/DDBJ databases">
        <title>Draft genome sequence of the thermoanaerobe Thermotalea metallivorans, an isolate from the runoff channel of the Great Artesian Basin, Australia.</title>
        <authorList>
            <person name="Patel B.K."/>
        </authorList>
    </citation>
    <scope>NUCLEOTIDE SEQUENCE [LARGE SCALE GENOMIC DNA]</scope>
    <source>
        <strain evidence="4 5">B2-1</strain>
    </source>
</reference>
<sequence>MKKILITTDGSEHAQKGLEQGRKIAEAFCSEVVILNVINDFKNTYFHESVYIFQQSKDIFEKQAKEIMQKAEESFKGFCGTLSPMIKYGDPAQVIIETIEEEKPDLVVMGSKGLTGIQKVVIGSVSSKVLNHTEVPILIVR</sequence>
<proteinExistence type="inferred from homology"/>
<dbReference type="STRING" id="520762.AN619_16870"/>
<dbReference type="InterPro" id="IPR006016">
    <property type="entry name" value="UspA"/>
</dbReference>
<dbReference type="RefSeq" id="WP_068556281.1">
    <property type="nucleotide sequence ID" value="NZ_LOEE01000034.1"/>
</dbReference>
<dbReference type="PRINTS" id="PR01438">
    <property type="entry name" value="UNVRSLSTRESS"/>
</dbReference>
<keyword evidence="5" id="KW-1185">Reference proteome</keyword>
<comment type="subcellular location">
    <subcellularLocation>
        <location evidence="2">Cytoplasm</location>
    </subcellularLocation>
</comment>
<dbReference type="AlphaFoldDB" id="A0A140L4E8"/>
<dbReference type="OrthoDB" id="9794782at2"/>
<keyword evidence="2" id="KW-0963">Cytoplasm</keyword>
<protein>
    <recommendedName>
        <fullName evidence="2">Universal stress protein</fullName>
    </recommendedName>
</protein>
<comment type="caution">
    <text evidence="4">The sequence shown here is derived from an EMBL/GenBank/DDBJ whole genome shotgun (WGS) entry which is preliminary data.</text>
</comment>
<evidence type="ECO:0000256" key="2">
    <source>
        <dbReference type="PIRNR" id="PIRNR006276"/>
    </source>
</evidence>
<evidence type="ECO:0000313" key="5">
    <source>
        <dbReference type="Proteomes" id="UP000070456"/>
    </source>
</evidence>
<evidence type="ECO:0000259" key="3">
    <source>
        <dbReference type="Pfam" id="PF00582"/>
    </source>
</evidence>
<accession>A0A140L4E8</accession>
<evidence type="ECO:0000256" key="1">
    <source>
        <dbReference type="ARBA" id="ARBA00008791"/>
    </source>
</evidence>
<dbReference type="PIRSF" id="PIRSF006276">
    <property type="entry name" value="UspA"/>
    <property type="match status" value="1"/>
</dbReference>
<feature type="domain" description="UspA" evidence="3">
    <location>
        <begin position="1"/>
        <end position="141"/>
    </location>
</feature>
<dbReference type="EMBL" id="LOEE01000034">
    <property type="protein sequence ID" value="KXG75423.1"/>
    <property type="molecule type" value="Genomic_DNA"/>
</dbReference>
<dbReference type="SUPFAM" id="SSF52402">
    <property type="entry name" value="Adenine nucleotide alpha hydrolases-like"/>
    <property type="match status" value="1"/>
</dbReference>
<comment type="similarity">
    <text evidence="1 2">Belongs to the universal stress protein A family.</text>
</comment>
<name>A0A140L4E8_9FIRM</name>
<evidence type="ECO:0000313" key="4">
    <source>
        <dbReference type="EMBL" id="KXG75423.1"/>
    </source>
</evidence>
<dbReference type="Gene3D" id="3.40.50.620">
    <property type="entry name" value="HUPs"/>
    <property type="match status" value="1"/>
</dbReference>
<dbReference type="Pfam" id="PF00582">
    <property type="entry name" value="Usp"/>
    <property type="match status" value="1"/>
</dbReference>
<dbReference type="PANTHER" id="PTHR46268">
    <property type="entry name" value="STRESS RESPONSE PROTEIN NHAX"/>
    <property type="match status" value="1"/>
</dbReference>
<organism evidence="4 5">
    <name type="scientific">Thermotalea metallivorans</name>
    <dbReference type="NCBI Taxonomy" id="520762"/>
    <lineage>
        <taxon>Bacteria</taxon>
        <taxon>Bacillati</taxon>
        <taxon>Bacillota</taxon>
        <taxon>Clostridia</taxon>
        <taxon>Peptostreptococcales</taxon>
        <taxon>Thermotaleaceae</taxon>
        <taxon>Thermotalea</taxon>
    </lineage>
</organism>
<dbReference type="Proteomes" id="UP000070456">
    <property type="component" value="Unassembled WGS sequence"/>
</dbReference>
<dbReference type="InterPro" id="IPR014729">
    <property type="entry name" value="Rossmann-like_a/b/a_fold"/>
</dbReference>